<comment type="subcellular location">
    <subcellularLocation>
        <location evidence="1">Cell inner membrane</location>
        <topology evidence="1">Multi-pass membrane protein</topology>
    </subcellularLocation>
</comment>
<dbReference type="PANTHER" id="PTHR36178">
    <property type="entry name" value="SLR0625 PROTEIN"/>
    <property type="match status" value="1"/>
</dbReference>
<reference evidence="3 4" key="1">
    <citation type="submission" date="2015-11" db="EMBL/GenBank/DDBJ databases">
        <title>Genomic Taxonomy of the Vibrionaceae.</title>
        <authorList>
            <person name="Gomez-Gil B."/>
            <person name="Enciso-Ibarra J."/>
        </authorList>
    </citation>
    <scope>NUCLEOTIDE SEQUENCE [LARGE SCALE GENOMIC DNA]</scope>
    <source>
        <strain evidence="3 4">CAIM 912</strain>
    </source>
</reference>
<feature type="transmembrane region" description="Helical" evidence="1">
    <location>
        <begin position="12"/>
        <end position="30"/>
    </location>
</feature>
<dbReference type="Pfam" id="PF03616">
    <property type="entry name" value="Glt_symporter"/>
    <property type="match status" value="1"/>
</dbReference>
<feature type="transmembrane region" description="Helical" evidence="1">
    <location>
        <begin position="224"/>
        <end position="241"/>
    </location>
</feature>
<dbReference type="GO" id="GO:0015813">
    <property type="term" value="P:L-glutamate transmembrane transport"/>
    <property type="evidence" value="ECO:0007669"/>
    <property type="project" value="UniProtKB-UniRule"/>
</dbReference>
<keyword evidence="1" id="KW-1003">Cell membrane</keyword>
<protein>
    <recommendedName>
        <fullName evidence="1 2">Sodium/glutamate symporter</fullName>
    </recommendedName>
</protein>
<dbReference type="AlphaFoldDB" id="A0A135IDL1"/>
<keyword evidence="1" id="KW-0406">Ion transport</keyword>
<keyword evidence="1" id="KW-0997">Cell inner membrane</keyword>
<comment type="similarity">
    <text evidence="1">Belongs to the glutamate:Na(+) symporter (ESS) (TC 2.A.27) family.</text>
</comment>
<keyword evidence="1" id="KW-0739">Sodium transport</keyword>
<evidence type="ECO:0000256" key="2">
    <source>
        <dbReference type="NCBIfam" id="TIGR00210"/>
    </source>
</evidence>
<evidence type="ECO:0000313" key="4">
    <source>
        <dbReference type="Proteomes" id="UP000070529"/>
    </source>
</evidence>
<dbReference type="HAMAP" id="MF_02062">
    <property type="entry name" value="GltS"/>
    <property type="match status" value="1"/>
</dbReference>
<feature type="transmembrane region" description="Helical" evidence="1">
    <location>
        <begin position="42"/>
        <end position="60"/>
    </location>
</feature>
<evidence type="ECO:0000313" key="3">
    <source>
        <dbReference type="EMBL" id="KXF83543.1"/>
    </source>
</evidence>
<comment type="caution">
    <text evidence="3">The sequence shown here is derived from an EMBL/GenBank/DDBJ whole genome shotgun (WGS) entry which is preliminary data.</text>
</comment>
<keyword evidence="4" id="KW-1185">Reference proteome</keyword>
<dbReference type="NCBIfam" id="TIGR00210">
    <property type="entry name" value="gltS"/>
    <property type="match status" value="1"/>
</dbReference>
<keyword evidence="1" id="KW-1133">Transmembrane helix</keyword>
<dbReference type="PANTHER" id="PTHR36178:SF1">
    <property type="entry name" value="SODIUM_GLUTAMATE SYMPORTER"/>
    <property type="match status" value="1"/>
</dbReference>
<keyword evidence="1" id="KW-0813">Transport</keyword>
<keyword evidence="1" id="KW-0769">Symport</keyword>
<dbReference type="InterPro" id="IPR004445">
    <property type="entry name" value="GltS"/>
</dbReference>
<feature type="transmembrane region" description="Helical" evidence="1">
    <location>
        <begin position="96"/>
        <end position="123"/>
    </location>
</feature>
<dbReference type="OrthoDB" id="4921038at2"/>
<proteinExistence type="inferred from homology"/>
<dbReference type="EMBL" id="LNTY01000004">
    <property type="protein sequence ID" value="KXF83543.1"/>
    <property type="molecule type" value="Genomic_DNA"/>
</dbReference>
<dbReference type="STRING" id="294935.ATN88_16920"/>
<feature type="transmembrane region" description="Helical" evidence="1">
    <location>
        <begin position="284"/>
        <end position="307"/>
    </location>
</feature>
<name>A0A135IDL1_9GAMM</name>
<evidence type="ECO:0000256" key="1">
    <source>
        <dbReference type="HAMAP-Rule" id="MF_02062"/>
    </source>
</evidence>
<feature type="transmembrane region" description="Helical" evidence="1">
    <location>
        <begin position="66"/>
        <end position="84"/>
    </location>
</feature>
<keyword evidence="1" id="KW-0812">Transmembrane</keyword>
<keyword evidence="1" id="KW-0915">Sodium</keyword>
<keyword evidence="1" id="KW-0029">Amino-acid transport</keyword>
<gene>
    <name evidence="1" type="primary">gltS</name>
    <name evidence="3" type="ORF">ATN88_16920</name>
</gene>
<keyword evidence="1" id="KW-0472">Membrane</keyword>
<dbReference type="GO" id="GO:0015501">
    <property type="term" value="F:glutamate:sodium symporter activity"/>
    <property type="evidence" value="ECO:0007669"/>
    <property type="project" value="UniProtKB-UniRule"/>
</dbReference>
<dbReference type="GO" id="GO:0005886">
    <property type="term" value="C:plasma membrane"/>
    <property type="evidence" value="ECO:0007669"/>
    <property type="project" value="UniProtKB-SubCell"/>
</dbReference>
<dbReference type="Proteomes" id="UP000070529">
    <property type="component" value="Unassembled WGS sequence"/>
</dbReference>
<feature type="transmembrane region" description="Helical" evidence="1">
    <location>
        <begin position="313"/>
        <end position="334"/>
    </location>
</feature>
<comment type="function">
    <text evidence="1">Catalyzes the sodium-dependent transport of glutamate.</text>
</comment>
<feature type="transmembrane region" description="Helical" evidence="1">
    <location>
        <begin position="346"/>
        <end position="368"/>
    </location>
</feature>
<feature type="transmembrane region" description="Helical" evidence="1">
    <location>
        <begin position="380"/>
        <end position="400"/>
    </location>
</feature>
<feature type="transmembrane region" description="Helical" evidence="1">
    <location>
        <begin position="253"/>
        <end position="272"/>
    </location>
</feature>
<sequence length="408" mass="44169">MNQLISVGALESFLIAIFVLFLGHFINARVSILKKFNIPEPIVGGLVVASGITVLHLNGIELEFHLPLQHTFMLMFFATVGLAANYTQLIKGGAKVFVFLAIASVYIVLQNGVGITLATALGLDPLMGLIAGSITLSGGHGTGAAWAQTFQDVYGMQNVLEIAMASATFGLIMGGIIGSPVAQRLVQRFNLKSQYGNTNNTHEQFPELVTYNENEQDKVTAKKVIETLFVLLICVTGAKYLELWVRSFEISWLMIPDFVYALFIGVVITNALEVSKVKKMDVETVDILGTVSLALFLAMALMSLKLWNILDLAVPFLIILMVQSVMLALFTYFVTFRVMGKNYDAAVIASGHCGFGLGATPTAVMNMGSVVNRFGPSPQAFMVVPIVGAFFIDIVNLIILQTTLTIIG</sequence>
<feature type="transmembrane region" description="Helical" evidence="1">
    <location>
        <begin position="162"/>
        <end position="182"/>
    </location>
</feature>
<organism evidence="3 4">
    <name type="scientific">Enterovibrio coralii</name>
    <dbReference type="NCBI Taxonomy" id="294935"/>
    <lineage>
        <taxon>Bacteria</taxon>
        <taxon>Pseudomonadati</taxon>
        <taxon>Pseudomonadota</taxon>
        <taxon>Gammaproteobacteria</taxon>
        <taxon>Vibrionales</taxon>
        <taxon>Vibrionaceae</taxon>
        <taxon>Enterovibrio</taxon>
    </lineage>
</organism>
<dbReference type="RefSeq" id="WP_067409867.1">
    <property type="nucleotide sequence ID" value="NZ_LNTY01000004.1"/>
</dbReference>
<accession>A0A135IDL1</accession>